<feature type="compositionally biased region" description="Basic residues" evidence="3">
    <location>
        <begin position="253"/>
        <end position="262"/>
    </location>
</feature>
<dbReference type="PANTHER" id="PTHR32083">
    <property type="entry name" value="CILIA AND FLAGELLA-ASSOCIATED PROTEIN 58-RELATED"/>
    <property type="match status" value="1"/>
</dbReference>
<evidence type="ECO:0000313" key="5">
    <source>
        <dbReference type="Proteomes" id="UP000250140"/>
    </source>
</evidence>
<feature type="compositionally biased region" description="Acidic residues" evidence="3">
    <location>
        <begin position="1447"/>
        <end position="1456"/>
    </location>
</feature>
<evidence type="ECO:0000256" key="3">
    <source>
        <dbReference type="SAM" id="MobiDB-lite"/>
    </source>
</evidence>
<feature type="compositionally biased region" description="Polar residues" evidence="3">
    <location>
        <begin position="1135"/>
        <end position="1144"/>
    </location>
</feature>
<feature type="compositionally biased region" description="Polar residues" evidence="3">
    <location>
        <begin position="826"/>
        <end position="848"/>
    </location>
</feature>
<feature type="region of interest" description="Disordered" evidence="3">
    <location>
        <begin position="482"/>
        <end position="604"/>
    </location>
</feature>
<gene>
    <name evidence="4" type="ORF">AOQ84DRAFT_102886</name>
</gene>
<dbReference type="PROSITE" id="PS50890">
    <property type="entry name" value="PUA"/>
    <property type="match status" value="1"/>
</dbReference>
<feature type="compositionally biased region" description="Polar residues" evidence="3">
    <location>
        <begin position="1094"/>
        <end position="1103"/>
    </location>
</feature>
<feature type="compositionally biased region" description="Basic and acidic residues" evidence="3">
    <location>
        <begin position="795"/>
        <end position="804"/>
    </location>
</feature>
<evidence type="ECO:0000256" key="1">
    <source>
        <dbReference type="ARBA" id="ARBA00023054"/>
    </source>
</evidence>
<feature type="compositionally biased region" description="Polar residues" evidence="3">
    <location>
        <begin position="805"/>
        <end position="814"/>
    </location>
</feature>
<evidence type="ECO:0000256" key="2">
    <source>
        <dbReference type="SAM" id="Coils"/>
    </source>
</evidence>
<keyword evidence="5" id="KW-1185">Reference proteome</keyword>
<feature type="compositionally biased region" description="Low complexity" evidence="3">
    <location>
        <begin position="2166"/>
        <end position="2189"/>
    </location>
</feature>
<feature type="region of interest" description="Disordered" evidence="3">
    <location>
        <begin position="1425"/>
        <end position="1467"/>
    </location>
</feature>
<feature type="compositionally biased region" description="Polar residues" evidence="3">
    <location>
        <begin position="39"/>
        <end position="56"/>
    </location>
</feature>
<organism evidence="4 5">
    <name type="scientific">Glonium stellatum</name>
    <dbReference type="NCBI Taxonomy" id="574774"/>
    <lineage>
        <taxon>Eukaryota</taxon>
        <taxon>Fungi</taxon>
        <taxon>Dikarya</taxon>
        <taxon>Ascomycota</taxon>
        <taxon>Pezizomycotina</taxon>
        <taxon>Dothideomycetes</taxon>
        <taxon>Pleosporomycetidae</taxon>
        <taxon>Gloniales</taxon>
        <taxon>Gloniaceae</taxon>
        <taxon>Glonium</taxon>
    </lineage>
</organism>
<name>A0A8E2JQ97_9PEZI</name>
<feature type="compositionally biased region" description="Low complexity" evidence="3">
    <location>
        <begin position="2002"/>
        <end position="2020"/>
    </location>
</feature>
<feature type="compositionally biased region" description="Polar residues" evidence="3">
    <location>
        <begin position="727"/>
        <end position="736"/>
    </location>
</feature>
<evidence type="ECO:0000313" key="4">
    <source>
        <dbReference type="EMBL" id="OCL05104.1"/>
    </source>
</evidence>
<feature type="region of interest" description="Disordered" evidence="3">
    <location>
        <begin position="294"/>
        <end position="360"/>
    </location>
</feature>
<feature type="region of interest" description="Disordered" evidence="3">
    <location>
        <begin position="2248"/>
        <end position="2306"/>
    </location>
</feature>
<feature type="compositionally biased region" description="Polar residues" evidence="3">
    <location>
        <begin position="76"/>
        <end position="85"/>
    </location>
</feature>
<feature type="region of interest" description="Disordered" evidence="3">
    <location>
        <begin position="221"/>
        <end position="274"/>
    </location>
</feature>
<sequence>MQARRITTSSPPLPSSPPSALLQQGEADSSPEARGVPSPAQTLWTALPSPTQTLGHSSPELPPLPSLATLGGIPRTPSTVARHQATDSTYYTASWGSPYQRPPPGFNVGSALRGHSTFGSDDLEEDSSNLQFGLDHLLPSRLPEDDSPNRFGLDHLLPSRLPINQAVTPTKSTFTSRTGVPEVTPRLLTVDSLGSPPEELLNGPTGDWVRQFLAGEWSNERGNWWSDESTENESAAQKSNQEQEDRPSPQPEKKKKGHKSRRNNLTLKQQDFWAHFSKDQKETLGKMMASRYADGPQMRKVSTTSQESPPLPNPTSADKPLPLPPVDDELPVSLNSIREPSPKPPTPGSVQSVQTSRPRKRVPWKGKACWVSLPAEIPRGTPGYPPPPLSAEEVTARMHEFEQAGYDTRGFGHWKDGSDATVSEYFGQNRSIFPDYSDYQEDRNSGPFRVRIPNKSEWEAYVNYLTEQKLRALGVSIGGEEEEVPMSREASSQYPALPFSPPLPTSSAGSQRLGQHGSILSGTFPHGPSPGHTSTRSIASPISPFGNPRSSMHMHRHSTFTSPANFPQQQPTPPGLAGWSPQQYLGPQGARGGSPALPLNRTDLGDGISPISPFGFRQNQYPFPQKEDYLLQMQQQQLQSQMLLQQQQQILNLRPASTLAEVPEDEAEEDEVAEIKQSNQAGPQIAVPTPRGHHHNISETLERDMREAEYHLEQAIDKQLEEGGEFSTESRFTGQKSVERNINSPNPNTSNSAWEEPRPVEQVIHQPQPHTRAHSLTKPQQPVSLGYNLQAAESQRGDLSDDAKTNISEVTNPSLEEDTTHDIANGSKQHSKTTSQASNTRADSNFAFSQPGPIHSKHTSKSSVSKLNVEAKEFRFNPAASFSPSNFASPGFGFQPPVSKHLSQEKVSVPRNNKPSQDGLGTSLNVTAPAFKPIGMSGSFSRSNFDFLPKGPTFKPDAPAFNPSITSPSVTSPAFTLSPAVSVGGNSSPRIFGSVNLDANDIVKPARRSKAVPIIRPDNTQQPAKEPEDKEDELGRITQADGREKRARHSRDDGDQEPQFAMPTHPLSETTQFQTAKQDPQTERISAPEDKENQSPNAEQGQSKSKDSMPLSTTGMAREDESFGANVHTPETDEMSTGSLSDSKTPTEENPFRDTTNSTPSVEELTKPFTKKHTSKGSLSATAKPFEYRPPYGSGFDFGLHITKPSVARSEDFGNTRTSPPPRHVSRSPTTTFRPSDDGSYQTAPEPRKRAPYPESEGLDCDSTRYSFNDIDAVMKHFDEEGSDFGVERDDPSWDQSTARRSLHEFERGDLQPTSTFRSDAPSPSPRRLYAPASGTLGASSASITHDAPSDARAGLAYESPVHRLNNADDVPISDWDEGISSEGEEKIQMRSRFFDSHIDGLISRLLQSRLGPLEKNLQVIQESIATMSQRPGRGRRSMSNDRLDSDADDEDDEAGPDFHYRNRSPRKDRRLEKIRAIVIDALAVHQPKDIPAPAPTHVSPSVQPHVDMHEFYQALSDLKASIARTASSSVQPEDFREMIKEALNRQNATIAQRNESQAADERVLRIADLESMLKEATLRVDAEIEARKVVEAREADAQRLLKITEEELSLLRETAEDDAHKLRASDEAYKAARLKIASYEGAEEDACAKLATSKAETEELRAKVVAYENAQDDLKKELSTFTTKNEALQSTLEEYRLSSAKWRGEIQQANEEKENMKRLIDASKLQSEEATRIREVMRGKLEKLQQNMVVASGQVAAERAQWQKSDEEHMKKYEVLSARIEAEGRTRERLERELERLESQEIEGMKLKVVLEQTQKANSRLEETVDSLKRECADHQKAAEKYQREFQEAREAGRVEVQRTRALMEADVEVANNQVNIVRADLEGEITRIRAEMDNVRMDADTAKARHELLLEEAADARRHTLDEALQSRKAALQEQQDAYERRIAILQKEHNRALEIALEDKQRSESHLNERLSLADAKLNHLQDKVEHLEEKLSVAKSAAHAAAQAAQSAKAPASHHSNSSRAPGGVSPQALRESIVVLQEQLQERESRIESLEQSLSGVDTDAPAKLKERDTEIGWLRELLGVRIDDLNDLINALSQPTFDRETVRDAAIRIRTNLQMEQQEKERLMTGGQTFPTLASLSNFASPKAVQLAAAFGNWRKGRDTATSSLSGASTSTSRTQTPSRSAPASQGFLSGLMTPPTSNLRRTPLASSVTRSHNSRSNSNSSTFTQNSVAGFPSIGKQALVGAEKREPSTPPLLRKASYDQDAEDGRYSENGFYDDEDSTIDGNPGEVRGFDGFGPGLHR</sequence>
<feature type="compositionally biased region" description="Polar residues" evidence="3">
    <location>
        <begin position="505"/>
        <end position="521"/>
    </location>
</feature>
<feature type="compositionally biased region" description="Polar residues" evidence="3">
    <location>
        <begin position="1067"/>
        <end position="1079"/>
    </location>
</feature>
<feature type="compositionally biased region" description="Polar residues" evidence="3">
    <location>
        <begin position="910"/>
        <end position="923"/>
    </location>
</feature>
<feature type="compositionally biased region" description="Polar residues" evidence="3">
    <location>
        <begin position="1227"/>
        <end position="1243"/>
    </location>
</feature>
<feature type="compositionally biased region" description="Polar residues" evidence="3">
    <location>
        <begin position="531"/>
        <end position="540"/>
    </location>
</feature>
<feature type="region of interest" description="Disordered" evidence="3">
    <location>
        <begin position="999"/>
        <end position="1264"/>
    </location>
</feature>
<feature type="region of interest" description="Disordered" evidence="3">
    <location>
        <begin position="720"/>
        <end position="864"/>
    </location>
</feature>
<feature type="coiled-coil region" evidence="2">
    <location>
        <begin position="1567"/>
        <end position="1615"/>
    </location>
</feature>
<proteinExistence type="predicted"/>
<feature type="coiled-coil region" evidence="2">
    <location>
        <begin position="1880"/>
        <end position="2001"/>
    </location>
</feature>
<protein>
    <submittedName>
        <fullName evidence="4">Uncharacterized protein</fullName>
    </submittedName>
</protein>
<dbReference type="GO" id="GO:0005856">
    <property type="term" value="C:cytoskeleton"/>
    <property type="evidence" value="ECO:0007669"/>
    <property type="project" value="TreeGrafter"/>
</dbReference>
<dbReference type="PANTHER" id="PTHR32083:SF0">
    <property type="entry name" value="CILIA AND FLAGELLA-ASSOCIATED PROTEIN 58"/>
    <property type="match status" value="1"/>
</dbReference>
<dbReference type="OrthoDB" id="1293114at2759"/>
<accession>A0A8E2JQ97</accession>
<feature type="compositionally biased region" description="Low complexity" evidence="3">
    <location>
        <begin position="741"/>
        <end position="752"/>
    </location>
</feature>
<feature type="region of interest" description="Disordered" evidence="3">
    <location>
        <begin position="1283"/>
        <end position="1352"/>
    </location>
</feature>
<feature type="region of interest" description="Disordered" evidence="3">
    <location>
        <begin position="1"/>
        <end position="85"/>
    </location>
</feature>
<feature type="compositionally biased region" description="Polar residues" evidence="3">
    <location>
        <begin position="559"/>
        <end position="569"/>
    </location>
</feature>
<dbReference type="Proteomes" id="UP000250140">
    <property type="component" value="Unassembled WGS sequence"/>
</dbReference>
<reference evidence="4 5" key="1">
    <citation type="journal article" date="2016" name="Nat. Commun.">
        <title>Ectomycorrhizal ecology is imprinted in the genome of the dominant symbiotic fungus Cenococcum geophilum.</title>
        <authorList>
            <consortium name="DOE Joint Genome Institute"/>
            <person name="Peter M."/>
            <person name="Kohler A."/>
            <person name="Ohm R.A."/>
            <person name="Kuo A."/>
            <person name="Krutzmann J."/>
            <person name="Morin E."/>
            <person name="Arend M."/>
            <person name="Barry K.W."/>
            <person name="Binder M."/>
            <person name="Choi C."/>
            <person name="Clum A."/>
            <person name="Copeland A."/>
            <person name="Grisel N."/>
            <person name="Haridas S."/>
            <person name="Kipfer T."/>
            <person name="LaButti K."/>
            <person name="Lindquist E."/>
            <person name="Lipzen A."/>
            <person name="Maire R."/>
            <person name="Meier B."/>
            <person name="Mihaltcheva S."/>
            <person name="Molinier V."/>
            <person name="Murat C."/>
            <person name="Poggeler S."/>
            <person name="Quandt C.A."/>
            <person name="Sperisen C."/>
            <person name="Tritt A."/>
            <person name="Tisserant E."/>
            <person name="Crous P.W."/>
            <person name="Henrissat B."/>
            <person name="Nehls U."/>
            <person name="Egli S."/>
            <person name="Spatafora J.W."/>
            <person name="Grigoriev I.V."/>
            <person name="Martin F.M."/>
        </authorList>
    </citation>
    <scope>NUCLEOTIDE SEQUENCE [LARGE SCALE GENOMIC DNA]</scope>
    <source>
        <strain evidence="4 5">CBS 207.34</strain>
    </source>
</reference>
<feature type="compositionally biased region" description="Basic and acidic residues" evidence="3">
    <location>
        <begin position="1283"/>
        <end position="1292"/>
    </location>
</feature>
<keyword evidence="1 2" id="KW-0175">Coiled coil</keyword>
<feature type="region of interest" description="Disordered" evidence="3">
    <location>
        <begin position="2002"/>
        <end position="2030"/>
    </location>
</feature>
<feature type="region of interest" description="Disordered" evidence="3">
    <location>
        <begin position="896"/>
        <end position="923"/>
    </location>
</feature>
<feature type="compositionally biased region" description="Low complexity" evidence="3">
    <location>
        <begin position="2213"/>
        <end position="2234"/>
    </location>
</feature>
<feature type="region of interest" description="Disordered" evidence="3">
    <location>
        <begin position="2164"/>
        <end position="2236"/>
    </location>
</feature>
<feature type="coiled-coil region" evidence="2">
    <location>
        <begin position="1651"/>
        <end position="1853"/>
    </location>
</feature>
<feature type="compositionally biased region" description="Basic and acidic residues" evidence="3">
    <location>
        <begin position="1080"/>
        <end position="1093"/>
    </location>
</feature>
<dbReference type="EMBL" id="KV750378">
    <property type="protein sequence ID" value="OCL05104.1"/>
    <property type="molecule type" value="Genomic_DNA"/>
</dbReference>